<organism evidence="2 3">
    <name type="scientific">Orbilia ellipsospora</name>
    <dbReference type="NCBI Taxonomy" id="2528407"/>
    <lineage>
        <taxon>Eukaryota</taxon>
        <taxon>Fungi</taxon>
        <taxon>Dikarya</taxon>
        <taxon>Ascomycota</taxon>
        <taxon>Pezizomycotina</taxon>
        <taxon>Orbiliomycetes</taxon>
        <taxon>Orbiliales</taxon>
        <taxon>Orbiliaceae</taxon>
        <taxon>Orbilia</taxon>
    </lineage>
</organism>
<feature type="transmembrane region" description="Helical" evidence="1">
    <location>
        <begin position="167"/>
        <end position="187"/>
    </location>
</feature>
<reference evidence="2 3" key="1">
    <citation type="submission" date="2019-10" db="EMBL/GenBank/DDBJ databases">
        <authorList>
            <person name="Palmer J.M."/>
        </authorList>
    </citation>
    <scope>NUCLEOTIDE SEQUENCE [LARGE SCALE GENOMIC DNA]</scope>
    <source>
        <strain evidence="2 3">TWF694</strain>
    </source>
</reference>
<keyword evidence="1" id="KW-0812">Transmembrane</keyword>
<gene>
    <name evidence="2" type="ORF">TWF694_009221</name>
</gene>
<evidence type="ECO:0000313" key="2">
    <source>
        <dbReference type="EMBL" id="KAK6540425.1"/>
    </source>
</evidence>
<keyword evidence="1" id="KW-0472">Membrane</keyword>
<keyword evidence="3" id="KW-1185">Reference proteome</keyword>
<keyword evidence="1" id="KW-1133">Transmembrane helix</keyword>
<evidence type="ECO:0000256" key="1">
    <source>
        <dbReference type="SAM" id="Phobius"/>
    </source>
</evidence>
<feature type="transmembrane region" description="Helical" evidence="1">
    <location>
        <begin position="241"/>
        <end position="265"/>
    </location>
</feature>
<protein>
    <submittedName>
        <fullName evidence="2">Uncharacterized protein</fullName>
    </submittedName>
</protein>
<accession>A0AAV9XE94</accession>
<dbReference type="AlphaFoldDB" id="A0AAV9XE94"/>
<proteinExistence type="predicted"/>
<comment type="caution">
    <text evidence="2">The sequence shown here is derived from an EMBL/GenBank/DDBJ whole genome shotgun (WGS) entry which is preliminary data.</text>
</comment>
<dbReference type="Proteomes" id="UP001365542">
    <property type="component" value="Unassembled WGS sequence"/>
</dbReference>
<dbReference type="EMBL" id="JAVHJO010000005">
    <property type="protein sequence ID" value="KAK6540425.1"/>
    <property type="molecule type" value="Genomic_DNA"/>
</dbReference>
<evidence type="ECO:0000313" key="3">
    <source>
        <dbReference type="Proteomes" id="UP001365542"/>
    </source>
</evidence>
<sequence length="327" mass="36476">MAYLFSGFPMNPQPPAPNIPPFLQQTAPGYTPNVDFQLNPLDAGVGYANRDKINAESQRICNIFNEWIRAQKLKLLGNANARLPELANENTNRDLLQGLIRDMAEMNVNKIQMTGIINNFGQQYCKFVGELNAVESQRQLNEIEKARLFGCIFLPIPHQRHLRACQVAVILSVSGTFGAIVAIWSGATALSTSMQAAKTAGLQCLIMGLIQFICLAARLISRYPTWKIPILRQMYGRDAMFVTRLWDLYMMFVLSGIIAFGAWMWTKSNAVFNAEQDSYQTNQWGQKIGKVVAGKTLQGYYTTTYMAPAVYTIAAKAANRLSITRAA</sequence>
<feature type="transmembrane region" description="Helical" evidence="1">
    <location>
        <begin position="199"/>
        <end position="220"/>
    </location>
</feature>
<name>A0AAV9XE94_9PEZI</name>